<organism evidence="2 3">
    <name type="scientific">Artemisia annua</name>
    <name type="common">Sweet wormwood</name>
    <dbReference type="NCBI Taxonomy" id="35608"/>
    <lineage>
        <taxon>Eukaryota</taxon>
        <taxon>Viridiplantae</taxon>
        <taxon>Streptophyta</taxon>
        <taxon>Embryophyta</taxon>
        <taxon>Tracheophyta</taxon>
        <taxon>Spermatophyta</taxon>
        <taxon>Magnoliopsida</taxon>
        <taxon>eudicotyledons</taxon>
        <taxon>Gunneridae</taxon>
        <taxon>Pentapetalae</taxon>
        <taxon>asterids</taxon>
        <taxon>campanulids</taxon>
        <taxon>Asterales</taxon>
        <taxon>Asteraceae</taxon>
        <taxon>Asteroideae</taxon>
        <taxon>Anthemideae</taxon>
        <taxon>Artemisiinae</taxon>
        <taxon>Artemisia</taxon>
    </lineage>
</organism>
<reference evidence="2 3" key="1">
    <citation type="journal article" date="2018" name="Mol. Plant">
        <title>The genome of Artemisia annua provides insight into the evolution of Asteraceae family and artemisinin biosynthesis.</title>
        <authorList>
            <person name="Shen Q."/>
            <person name="Zhang L."/>
            <person name="Liao Z."/>
            <person name="Wang S."/>
            <person name="Yan T."/>
            <person name="Shi P."/>
            <person name="Liu M."/>
            <person name="Fu X."/>
            <person name="Pan Q."/>
            <person name="Wang Y."/>
            <person name="Lv Z."/>
            <person name="Lu X."/>
            <person name="Zhang F."/>
            <person name="Jiang W."/>
            <person name="Ma Y."/>
            <person name="Chen M."/>
            <person name="Hao X."/>
            <person name="Li L."/>
            <person name="Tang Y."/>
            <person name="Lv G."/>
            <person name="Zhou Y."/>
            <person name="Sun X."/>
            <person name="Brodelius P.E."/>
            <person name="Rose J.K.C."/>
            <person name="Tang K."/>
        </authorList>
    </citation>
    <scope>NUCLEOTIDE SEQUENCE [LARGE SCALE GENOMIC DNA]</scope>
    <source>
        <strain evidence="3">cv. Huhao1</strain>
        <tissue evidence="2">Leaf</tissue>
    </source>
</reference>
<dbReference type="EMBL" id="PKPP01001057">
    <property type="protein sequence ID" value="PWA86084.1"/>
    <property type="molecule type" value="Genomic_DNA"/>
</dbReference>
<dbReference type="PANTHER" id="PTHR33491">
    <property type="entry name" value="OSJNBA0016N04.9 PROTEIN"/>
    <property type="match status" value="1"/>
</dbReference>
<keyword evidence="2" id="KW-0418">Kinase</keyword>
<accession>A0A2U1PJZ7</accession>
<feature type="chain" id="PRO_5015687150" evidence="1">
    <location>
        <begin position="25"/>
        <end position="284"/>
    </location>
</feature>
<evidence type="ECO:0000256" key="1">
    <source>
        <dbReference type="SAM" id="SignalP"/>
    </source>
</evidence>
<keyword evidence="2" id="KW-0675">Receptor</keyword>
<dbReference type="GO" id="GO:0016301">
    <property type="term" value="F:kinase activity"/>
    <property type="evidence" value="ECO:0007669"/>
    <property type="project" value="UniProtKB-KW"/>
</dbReference>
<proteinExistence type="predicted"/>
<evidence type="ECO:0000313" key="3">
    <source>
        <dbReference type="Proteomes" id="UP000245207"/>
    </source>
</evidence>
<name>A0A2U1PJZ7_ARTAN</name>
<dbReference type="OrthoDB" id="4062651at2759"/>
<dbReference type="AlphaFoldDB" id="A0A2U1PJZ7"/>
<gene>
    <name evidence="2" type="ORF">CTI12_AA144410</name>
</gene>
<dbReference type="Proteomes" id="UP000245207">
    <property type="component" value="Unassembled WGS sequence"/>
</dbReference>
<sequence>MKLYKAYHILPVVFLSLTAATSVALSNYGKPGCNDKCWNVRSLLESEQTVLSMNAINHLEVLSVVGLENQTVTVNNMQKISNCSKMIKSLDLAKTPFMYSNSHNKFVVEVCGNALMMDDDGSVLTGCSTTCLNNTYESHGCGSAFLVDKDLYEPFAVRGTDSAIPTSLLWTLAGIDKNQVICCVARNDNLLVDMGNGTVVDTWSCSFREVFLENPYLANGCSGQWTFYWIDDDLPSEYFKKEVFKDKHQENRMKGVYGRIRDTERDFDLRKSTMEKHVLELQKE</sequence>
<keyword evidence="3" id="KW-1185">Reference proteome</keyword>
<comment type="caution">
    <text evidence="2">The sequence shown here is derived from an EMBL/GenBank/DDBJ whole genome shotgun (WGS) entry which is preliminary data.</text>
</comment>
<keyword evidence="1" id="KW-0732">Signal</keyword>
<feature type="signal peptide" evidence="1">
    <location>
        <begin position="1"/>
        <end position="24"/>
    </location>
</feature>
<keyword evidence="2" id="KW-0808">Transferase</keyword>
<protein>
    <submittedName>
        <fullName evidence="2">Wall-associated receptor kinase</fullName>
    </submittedName>
</protein>
<evidence type="ECO:0000313" key="2">
    <source>
        <dbReference type="EMBL" id="PWA86084.1"/>
    </source>
</evidence>